<dbReference type="Pfam" id="PF09648">
    <property type="entry name" value="YycI"/>
    <property type="match status" value="1"/>
</dbReference>
<comment type="caution">
    <text evidence="2">The sequence shown here is derived from an EMBL/GenBank/DDBJ whole genome shotgun (WGS) entry which is preliminary data.</text>
</comment>
<reference evidence="2 3" key="1">
    <citation type="submission" date="2019-03" db="EMBL/GenBank/DDBJ databases">
        <authorList>
            <person name="Kim M.K.M."/>
        </authorList>
    </citation>
    <scope>NUCLEOTIDE SEQUENCE [LARGE SCALE GENOMIC DNA]</scope>
    <source>
        <strain evidence="2 3">18JY21-1</strain>
    </source>
</reference>
<proteinExistence type="predicted"/>
<dbReference type="OrthoDB" id="2388036at2"/>
<dbReference type="EMBL" id="SKFG01000017">
    <property type="protein sequence ID" value="TCZ75720.1"/>
    <property type="molecule type" value="Genomic_DNA"/>
</dbReference>
<dbReference type="Proteomes" id="UP000295418">
    <property type="component" value="Unassembled WGS sequence"/>
</dbReference>
<dbReference type="AlphaFoldDB" id="A0A4R4E9Y0"/>
<sequence>MDWSRAKTILLISFLFVNIVLGYQLLAREMKQGEPVVNAEEIAKETTRLLQEKNITVPNGIPKDVPKLKEITMKLNSSYNKDEIIKLKTPVHVSSFMNQIIPREHSMKMDIPRLEEYQFDSAVSKPNAYVMNQIFEGMPLFDVTIQLIEQEGQITSYRQAYAEIDTTNEEKEATEQKVISPYIAISNLAENILPSDTIIDDIKLGYHGLQFDSPILILNPYWRVTTSAKKAYYIHAFTGAIESTQDVGKEQVKE</sequence>
<dbReference type="RefSeq" id="WP_132419191.1">
    <property type="nucleotide sequence ID" value="NZ_SKFG01000017.1"/>
</dbReference>
<evidence type="ECO:0000313" key="3">
    <source>
        <dbReference type="Proteomes" id="UP000295418"/>
    </source>
</evidence>
<dbReference type="InterPro" id="IPR018604">
    <property type="entry name" value="YycI-like"/>
</dbReference>
<gene>
    <name evidence="2" type="ORF">E0485_16620</name>
</gene>
<evidence type="ECO:0000259" key="1">
    <source>
        <dbReference type="Pfam" id="PF09648"/>
    </source>
</evidence>
<organism evidence="2 3">
    <name type="scientific">Paenibacillus albiflavus</name>
    <dbReference type="NCBI Taxonomy" id="2545760"/>
    <lineage>
        <taxon>Bacteria</taxon>
        <taxon>Bacillati</taxon>
        <taxon>Bacillota</taxon>
        <taxon>Bacilli</taxon>
        <taxon>Bacillales</taxon>
        <taxon>Paenibacillaceae</taxon>
        <taxon>Paenibacillus</taxon>
    </lineage>
</organism>
<protein>
    <recommendedName>
        <fullName evidence="1">Regulatory protein YycH-like domain-containing protein</fullName>
    </recommendedName>
</protein>
<accession>A0A4R4E9Y0</accession>
<feature type="domain" description="Regulatory protein YycH-like" evidence="1">
    <location>
        <begin position="108"/>
        <end position="237"/>
    </location>
</feature>
<dbReference type="Gene3D" id="2.40.128.690">
    <property type="entry name" value="YycH protein, domain 3-like"/>
    <property type="match status" value="1"/>
</dbReference>
<dbReference type="GO" id="GO:0016020">
    <property type="term" value="C:membrane"/>
    <property type="evidence" value="ECO:0007669"/>
    <property type="project" value="InterPro"/>
</dbReference>
<keyword evidence="3" id="KW-1185">Reference proteome</keyword>
<name>A0A4R4E9Y0_9BACL</name>
<evidence type="ECO:0000313" key="2">
    <source>
        <dbReference type="EMBL" id="TCZ75720.1"/>
    </source>
</evidence>